<dbReference type="GO" id="GO:0016614">
    <property type="term" value="F:oxidoreductase activity, acting on CH-OH group of donors"/>
    <property type="evidence" value="ECO:0007669"/>
    <property type="project" value="InterPro"/>
</dbReference>
<evidence type="ECO:0000313" key="7">
    <source>
        <dbReference type="EMBL" id="AMJ79315.1"/>
    </source>
</evidence>
<proteinExistence type="inferred from homology"/>
<dbReference type="InterPro" id="IPR051473">
    <property type="entry name" value="P2Ox-like"/>
</dbReference>
<dbReference type="Pfam" id="PF05199">
    <property type="entry name" value="GMC_oxred_C"/>
    <property type="match status" value="1"/>
</dbReference>
<name>A0AAC9F7A5_9ALTE</name>
<dbReference type="EMBL" id="CP013928">
    <property type="protein sequence ID" value="AMJ79315.1"/>
    <property type="molecule type" value="Genomic_DNA"/>
</dbReference>
<evidence type="ECO:0000313" key="8">
    <source>
        <dbReference type="Proteomes" id="UP000061468"/>
    </source>
</evidence>
<evidence type="ECO:0000256" key="2">
    <source>
        <dbReference type="ARBA" id="ARBA00010790"/>
    </source>
</evidence>
<feature type="domain" description="Glucose-methanol-choline oxidoreductase C-terminal" evidence="6">
    <location>
        <begin position="389"/>
        <end position="514"/>
    </location>
</feature>
<organism evidence="7 8">
    <name type="scientific">Alteromonas mediterranea</name>
    <dbReference type="NCBI Taxonomy" id="314275"/>
    <lineage>
        <taxon>Bacteria</taxon>
        <taxon>Pseudomonadati</taxon>
        <taxon>Pseudomonadota</taxon>
        <taxon>Gammaproteobacteria</taxon>
        <taxon>Alteromonadales</taxon>
        <taxon>Alteromonadaceae</taxon>
        <taxon>Alteromonas/Salinimonas group</taxon>
        <taxon>Alteromonas</taxon>
    </lineage>
</organism>
<dbReference type="InterPro" id="IPR007867">
    <property type="entry name" value="GMC_OxRtase_C"/>
</dbReference>
<evidence type="ECO:0000256" key="4">
    <source>
        <dbReference type="ARBA" id="ARBA00022827"/>
    </source>
</evidence>
<dbReference type="AlphaFoldDB" id="A0AAC9F7A5"/>
<dbReference type="InterPro" id="IPR036188">
    <property type="entry name" value="FAD/NAD-bd_sf"/>
</dbReference>
<evidence type="ECO:0000256" key="1">
    <source>
        <dbReference type="ARBA" id="ARBA00001974"/>
    </source>
</evidence>
<accession>A0AAC9F7A5</accession>
<dbReference type="Proteomes" id="UP000061468">
    <property type="component" value="Chromosome"/>
</dbReference>
<comment type="similarity">
    <text evidence="2">Belongs to the GMC oxidoreductase family.</text>
</comment>
<dbReference type="PANTHER" id="PTHR42784">
    <property type="entry name" value="PYRANOSE 2-OXIDASE"/>
    <property type="match status" value="1"/>
</dbReference>
<keyword evidence="4" id="KW-0274">FAD</keyword>
<sequence>MLIDGRKLNEGTVVKTDICILGGGPAGITLANELNGSTLDVVLLDAGGEQYESEVQELYEADSVPEFYPDPKISRLRFLGGASNHWANNTSPFSPIDFEKRDWLEHSGWPISYNEMAPYYQKAAMYCQTGDDGYSSEHWLPSMGLTNLLAEAKFSRLGIAKASLPPTRFYVSHGKPLVESDNVKLYTYANVVDLEFDETDKRIISATFTSYNGKQHKVVADRFVLSMGGMENARMLLLFNKKYRNKIGNKNDIVGRYFMDHPTMNAAHLISDITKLNSMSRFEGQRFLLAFFELSEKALREKELINLRMPVVSATKYGMSDGISSYHILKNALTRGELPDDLFTHYGNLILDADMVIEAIARQQFDTKIFESAKDKLGYQIPMMIEQLPERNNRIYLSSKKDEFGLNKLSIDWQVSERNRELMWRSLEVFARDMGITSIGRLRLLKERSSRLFGDQMGFGHHHMGTTRMSSTPDEGVVDKNCKVFDVENFFIAGSSVFPTGSHVPPTLTIVALAVRLAETIKRKGKKNDE</sequence>
<keyword evidence="5" id="KW-0560">Oxidoreductase</keyword>
<evidence type="ECO:0000256" key="5">
    <source>
        <dbReference type="ARBA" id="ARBA00023002"/>
    </source>
</evidence>
<dbReference type="RefSeq" id="WP_015067663.1">
    <property type="nucleotide sequence ID" value="NZ_CP013928.1"/>
</dbReference>
<dbReference type="SUPFAM" id="SSF51905">
    <property type="entry name" value="FAD/NAD(P)-binding domain"/>
    <property type="match status" value="1"/>
</dbReference>
<protein>
    <recommendedName>
        <fullName evidence="6">Glucose-methanol-choline oxidoreductase C-terminal domain-containing protein</fullName>
    </recommendedName>
</protein>
<evidence type="ECO:0000256" key="3">
    <source>
        <dbReference type="ARBA" id="ARBA00022630"/>
    </source>
</evidence>
<keyword evidence="3" id="KW-0285">Flavoprotein</keyword>
<evidence type="ECO:0000259" key="6">
    <source>
        <dbReference type="Pfam" id="PF05199"/>
    </source>
</evidence>
<comment type="cofactor">
    <cofactor evidence="1">
        <name>FAD</name>
        <dbReference type="ChEBI" id="CHEBI:57692"/>
    </cofactor>
</comment>
<dbReference type="Gene3D" id="3.50.50.60">
    <property type="entry name" value="FAD/NAD(P)-binding domain"/>
    <property type="match status" value="2"/>
</dbReference>
<dbReference type="PANTHER" id="PTHR42784:SF1">
    <property type="entry name" value="PYRANOSE 2-OXIDASE"/>
    <property type="match status" value="1"/>
</dbReference>
<gene>
    <name evidence="7" type="ORF">AV942_13945</name>
</gene>
<reference evidence="7 8" key="1">
    <citation type="submission" date="2015-12" db="EMBL/GenBank/DDBJ databases">
        <title>Intraspecies pangenome expansion in the marine bacterium Alteromonas.</title>
        <authorList>
            <person name="Lopez-Perez M."/>
            <person name="Rodriguez-Valera F."/>
        </authorList>
    </citation>
    <scope>NUCLEOTIDE SEQUENCE [LARGE SCALE GENOMIC DNA]</scope>
    <source>
        <strain evidence="7 8">UM8</strain>
    </source>
</reference>